<dbReference type="PANTHER" id="PTHR35848:SF9">
    <property type="entry name" value="SLL1358 PROTEIN"/>
    <property type="match status" value="1"/>
</dbReference>
<dbReference type="AlphaFoldDB" id="A0A2R6QM51"/>
<dbReference type="NCBIfam" id="TIGR03404">
    <property type="entry name" value="bicupin_oxalic"/>
    <property type="match status" value="1"/>
</dbReference>
<keyword evidence="2" id="KW-0464">Manganese</keyword>
<feature type="signal peptide" evidence="3">
    <location>
        <begin position="1"/>
        <end position="23"/>
    </location>
</feature>
<protein>
    <recommendedName>
        <fullName evidence="4">Cupin type-1 domain-containing protein</fullName>
    </recommendedName>
</protein>
<feature type="binding site" evidence="2">
    <location>
        <position position="369"/>
    </location>
    <ligand>
        <name>Mn(2+)</name>
        <dbReference type="ChEBI" id="CHEBI:29035"/>
        <label>2</label>
    </ligand>
</feature>
<dbReference type="GO" id="GO:0033609">
    <property type="term" value="P:oxalate metabolic process"/>
    <property type="evidence" value="ECO:0007669"/>
    <property type="project" value="InterPro"/>
</dbReference>
<dbReference type="InterPro" id="IPR051610">
    <property type="entry name" value="GPI/OXD"/>
</dbReference>
<feature type="domain" description="Cupin type-1" evidence="4">
    <location>
        <begin position="128"/>
        <end position="281"/>
    </location>
</feature>
<feature type="binding site" evidence="2">
    <location>
        <position position="371"/>
    </location>
    <ligand>
        <name>Mn(2+)</name>
        <dbReference type="ChEBI" id="CHEBI:29035"/>
        <label>2</label>
    </ligand>
</feature>
<evidence type="ECO:0000256" key="2">
    <source>
        <dbReference type="PIRSR" id="PIRSR617774-2"/>
    </source>
</evidence>
<dbReference type="InterPro" id="IPR014710">
    <property type="entry name" value="RmlC-like_jellyroll"/>
</dbReference>
<dbReference type="EMBL" id="MLYV02000321">
    <property type="protein sequence ID" value="PSS11007.1"/>
    <property type="molecule type" value="Genomic_DNA"/>
</dbReference>
<feature type="binding site" evidence="2">
    <location>
        <position position="177"/>
    </location>
    <ligand>
        <name>Mn(2+)</name>
        <dbReference type="ChEBI" id="CHEBI:29035"/>
        <label>1</label>
    </ligand>
</feature>
<evidence type="ECO:0000256" key="3">
    <source>
        <dbReference type="SAM" id="SignalP"/>
    </source>
</evidence>
<keyword evidence="1 2" id="KW-0479">Metal-binding</keyword>
<evidence type="ECO:0000259" key="4">
    <source>
        <dbReference type="SMART" id="SM00835"/>
    </source>
</evidence>
<evidence type="ECO:0000256" key="1">
    <source>
        <dbReference type="ARBA" id="ARBA00022723"/>
    </source>
</evidence>
<dbReference type="STRING" id="98765.A0A2R6QM51"/>
<dbReference type="InterPro" id="IPR006045">
    <property type="entry name" value="Cupin_1"/>
</dbReference>
<dbReference type="Gene3D" id="2.60.120.10">
    <property type="entry name" value="Jelly Rolls"/>
    <property type="match status" value="2"/>
</dbReference>
<dbReference type="OrthoDB" id="10263073at2759"/>
<dbReference type="GO" id="GO:0046872">
    <property type="term" value="F:metal ion binding"/>
    <property type="evidence" value="ECO:0007669"/>
    <property type="project" value="UniProtKB-KW"/>
</dbReference>
<dbReference type="InterPro" id="IPR017774">
    <property type="entry name" value="Bicupin_oxalate_deCO2ase/Oxase"/>
</dbReference>
<sequence>MARAIRLSLLLSVLSALVGVSTASPIDDAQVRDFLVERDTAIRPLHFARRDAAGIKNRHLRPEDHIFHTKRGSVSSPDVGQIANFNGADPEPIRGATGDTFISNSNHAIDMQNVDNVAAPTTDAGTVPNLKWSMSLSHTRLLKGGWVREQVITDLPPAKDVAGAELRLSPNAYRELHWHRVAEWGYVLGGTGRITAVDENGRNYISDIKGPTNMSDPDIYYFPPGVPHSIQALGDGLELLLIFTDGNFDGTGTTFMLSDWLAHTPLEVVAKSLGVNTSILGDIPQKDPYIYEATVPPPPLGQADEEAVSSPQGTIPSPYVFQLSKQEKAMAPGGGGWMKVQDSVTNFPVSTMLASALVFVEPNGMRELHWHTNDGFKSQLLIVEGTIRKGYRTVRDSKRRTL</sequence>
<organism evidence="5 6">
    <name type="scientific">Hermanssonia centrifuga</name>
    <dbReference type="NCBI Taxonomy" id="98765"/>
    <lineage>
        <taxon>Eukaryota</taxon>
        <taxon>Fungi</taxon>
        <taxon>Dikarya</taxon>
        <taxon>Basidiomycota</taxon>
        <taxon>Agaricomycotina</taxon>
        <taxon>Agaricomycetes</taxon>
        <taxon>Polyporales</taxon>
        <taxon>Meruliaceae</taxon>
        <taxon>Hermanssonia</taxon>
    </lineage>
</organism>
<dbReference type="PANTHER" id="PTHR35848">
    <property type="entry name" value="OXALATE-BINDING PROTEIN"/>
    <property type="match status" value="1"/>
</dbReference>
<feature type="binding site" evidence="2">
    <location>
        <position position="228"/>
    </location>
    <ligand>
        <name>Mn(2+)</name>
        <dbReference type="ChEBI" id="CHEBI:29035"/>
        <label>1</label>
    </ligand>
</feature>
<proteinExistence type="predicted"/>
<feature type="binding site" evidence="2">
    <location>
        <position position="183"/>
    </location>
    <ligand>
        <name>Mn(2+)</name>
        <dbReference type="ChEBI" id="CHEBI:29035"/>
        <label>1</label>
    </ligand>
</feature>
<accession>A0A2R6QM51</accession>
<reference evidence="5 6" key="1">
    <citation type="submission" date="2018-02" db="EMBL/GenBank/DDBJ databases">
        <title>Genome sequence of the basidiomycete white-rot fungus Phlebia centrifuga.</title>
        <authorList>
            <person name="Granchi Z."/>
            <person name="Peng M."/>
            <person name="de Vries R.P."/>
            <person name="Hilden K."/>
            <person name="Makela M.R."/>
            <person name="Grigoriev I."/>
            <person name="Riley R."/>
        </authorList>
    </citation>
    <scope>NUCLEOTIDE SEQUENCE [LARGE SCALE GENOMIC DNA]</scope>
    <source>
        <strain evidence="5 6">FBCC195</strain>
    </source>
</reference>
<gene>
    <name evidence="5" type="ORF">PHLCEN_2v3303</name>
</gene>
<dbReference type="Proteomes" id="UP000186601">
    <property type="component" value="Unassembled WGS sequence"/>
</dbReference>
<feature type="chain" id="PRO_5015304210" description="Cupin type-1 domain-containing protein" evidence="3">
    <location>
        <begin position="24"/>
        <end position="402"/>
    </location>
</feature>
<keyword evidence="3" id="KW-0732">Signal</keyword>
<comment type="caution">
    <text evidence="5">The sequence shown here is derived from an EMBL/GenBank/DDBJ whole genome shotgun (WGS) entry which is preliminary data.</text>
</comment>
<dbReference type="SMART" id="SM00835">
    <property type="entry name" value="Cupin_1"/>
    <property type="match status" value="1"/>
</dbReference>
<evidence type="ECO:0000313" key="6">
    <source>
        <dbReference type="Proteomes" id="UP000186601"/>
    </source>
</evidence>
<name>A0A2R6QM51_9APHY</name>
<dbReference type="SUPFAM" id="SSF51182">
    <property type="entry name" value="RmlC-like cupins"/>
    <property type="match status" value="1"/>
</dbReference>
<dbReference type="InterPro" id="IPR011051">
    <property type="entry name" value="RmlC_Cupin_sf"/>
</dbReference>
<feature type="binding site" evidence="2">
    <location>
        <position position="179"/>
    </location>
    <ligand>
        <name>Mn(2+)</name>
        <dbReference type="ChEBI" id="CHEBI:29035"/>
        <label>1</label>
    </ligand>
</feature>
<evidence type="ECO:0000313" key="5">
    <source>
        <dbReference type="EMBL" id="PSS11007.1"/>
    </source>
</evidence>
<dbReference type="Pfam" id="PF00190">
    <property type="entry name" value="Cupin_1"/>
    <property type="match status" value="1"/>
</dbReference>
<keyword evidence="6" id="KW-1185">Reference proteome</keyword>
<comment type="cofactor">
    <cofactor evidence="2">
        <name>Mn(2+)</name>
        <dbReference type="ChEBI" id="CHEBI:29035"/>
    </cofactor>
    <text evidence="2">Binds 2 manganese ions per subunit.</text>
</comment>